<dbReference type="RefSeq" id="WP_027274175.1">
    <property type="nucleotide sequence ID" value="NZ_BRLH01000002.1"/>
</dbReference>
<dbReference type="GO" id="GO:0008168">
    <property type="term" value="F:methyltransferase activity"/>
    <property type="evidence" value="ECO:0007669"/>
    <property type="project" value="UniProtKB-KW"/>
</dbReference>
<dbReference type="GO" id="GO:0032259">
    <property type="term" value="P:methylation"/>
    <property type="evidence" value="ECO:0007669"/>
    <property type="project" value="UniProtKB-KW"/>
</dbReference>
<evidence type="ECO:0000259" key="1">
    <source>
        <dbReference type="Pfam" id="PF13708"/>
    </source>
</evidence>
<evidence type="ECO:0000313" key="2">
    <source>
        <dbReference type="EMBL" id="GKX55248.1"/>
    </source>
</evidence>
<evidence type="ECO:0000313" key="3">
    <source>
        <dbReference type="Proteomes" id="UP001058124"/>
    </source>
</evidence>
<reference evidence="2" key="1">
    <citation type="submission" date="2022-06" db="EMBL/GenBank/DDBJ databases">
        <title>Draft genome sequences of Leminorella grimontii str. JCM5902.</title>
        <authorList>
            <person name="Wakabayashi Y."/>
            <person name="Kojima K."/>
        </authorList>
    </citation>
    <scope>NUCLEOTIDE SEQUENCE</scope>
    <source>
        <strain evidence="2">JCM 5902</strain>
    </source>
</reference>
<feature type="domain" description="DUF4942" evidence="1">
    <location>
        <begin position="83"/>
        <end position="272"/>
    </location>
</feature>
<accession>A0AAV5N150</accession>
<keyword evidence="3" id="KW-1185">Reference proteome</keyword>
<gene>
    <name evidence="2" type="ORF">SOASR030_13600</name>
</gene>
<dbReference type="Proteomes" id="UP001058124">
    <property type="component" value="Unassembled WGS sequence"/>
</dbReference>
<proteinExistence type="predicted"/>
<protein>
    <submittedName>
        <fullName evidence="2">Restriction methylase</fullName>
    </submittedName>
</protein>
<dbReference type="EMBL" id="BRLH01000002">
    <property type="protein sequence ID" value="GKX55248.1"/>
    <property type="molecule type" value="Genomic_DNA"/>
</dbReference>
<dbReference type="Pfam" id="PF13708">
    <property type="entry name" value="DUF4942"/>
    <property type="match status" value="1"/>
</dbReference>
<organism evidence="2 3">
    <name type="scientific">Leminorella grimontii</name>
    <dbReference type="NCBI Taxonomy" id="82981"/>
    <lineage>
        <taxon>Bacteria</taxon>
        <taxon>Pseudomonadati</taxon>
        <taxon>Pseudomonadota</taxon>
        <taxon>Gammaproteobacteria</taxon>
        <taxon>Enterobacterales</taxon>
        <taxon>Budviciaceae</taxon>
        <taxon>Leminorella</taxon>
    </lineage>
</organism>
<dbReference type="AlphaFoldDB" id="A0AAV5N150"/>
<dbReference type="InterPro" id="IPR031339">
    <property type="entry name" value="DUF4942"/>
</dbReference>
<keyword evidence="2" id="KW-0489">Methyltransferase</keyword>
<keyword evidence="2" id="KW-0808">Transferase</keyword>
<comment type="caution">
    <text evidence="2">The sequence shown here is derived from an EMBL/GenBank/DDBJ whole genome shotgun (WGS) entry which is preliminary data.</text>
</comment>
<sequence>MQTEADVLTDHSELICSTNLERIVTGRNAALAQIEQLIHQLDAISRLTTDIGGGPASDWAMNQGHRYDCRLLAAPKDAMKAITHAMDRNLWRSLMQQSGMLTLMDAEARSQWHKSLDEGELPVISEENILATFEQLHLQKAEVFERGIINVFKRLSWDYKTNNPCRFGKKIILNGIVTHDRWGYSLNWGWRRDQLADLERMFYLLDGKTIPDNRNDIAIKLMNFISNNRKQQVYEDEFFHTRYFQKGSGHLTFKRLDLVDKMNDIVAKYYPEMLA</sequence>
<name>A0AAV5N150_9GAMM</name>